<evidence type="ECO:0000313" key="4">
    <source>
        <dbReference type="EMBL" id="MBB4101166.1"/>
    </source>
</evidence>
<dbReference type="Gene3D" id="2.40.30.170">
    <property type="match status" value="1"/>
</dbReference>
<gene>
    <name evidence="4" type="ORF">GGR46_004756</name>
</gene>
<dbReference type="GO" id="GO:0015562">
    <property type="term" value="F:efflux transmembrane transporter activity"/>
    <property type="evidence" value="ECO:0007669"/>
    <property type="project" value="TreeGrafter"/>
</dbReference>
<reference evidence="4 5" key="1">
    <citation type="submission" date="2020-08" db="EMBL/GenBank/DDBJ databases">
        <title>Genomic Encyclopedia of Type Strains, Phase IV (KMG-IV): sequencing the most valuable type-strain genomes for metagenomic binning, comparative biology and taxonomic classification.</title>
        <authorList>
            <person name="Goeker M."/>
        </authorList>
    </citation>
    <scope>NUCLEOTIDE SEQUENCE [LARGE SCALE GENOMIC DNA]</scope>
    <source>
        <strain evidence="4 5">DSM 101806</strain>
    </source>
</reference>
<dbReference type="PROSITE" id="PS51257">
    <property type="entry name" value="PROKAR_LIPOPROTEIN"/>
    <property type="match status" value="1"/>
</dbReference>
<dbReference type="EMBL" id="JACIEH010000005">
    <property type="protein sequence ID" value="MBB4101166.1"/>
    <property type="molecule type" value="Genomic_DNA"/>
</dbReference>
<dbReference type="GO" id="GO:1990281">
    <property type="term" value="C:efflux pump complex"/>
    <property type="evidence" value="ECO:0007669"/>
    <property type="project" value="TreeGrafter"/>
</dbReference>
<dbReference type="PANTHER" id="PTHR30469">
    <property type="entry name" value="MULTIDRUG RESISTANCE PROTEIN MDTA"/>
    <property type="match status" value="1"/>
</dbReference>
<evidence type="ECO:0000256" key="2">
    <source>
        <dbReference type="SAM" id="Coils"/>
    </source>
</evidence>
<dbReference type="Gene3D" id="1.10.287.470">
    <property type="entry name" value="Helix hairpin bin"/>
    <property type="match status" value="1"/>
</dbReference>
<feature type="signal peptide" evidence="3">
    <location>
        <begin position="1"/>
        <end position="17"/>
    </location>
</feature>
<feature type="chain" id="PRO_5030904069" evidence="3">
    <location>
        <begin position="18"/>
        <end position="346"/>
    </location>
</feature>
<feature type="coiled-coil region" evidence="2">
    <location>
        <begin position="126"/>
        <end position="153"/>
    </location>
</feature>
<dbReference type="Proteomes" id="UP000557392">
    <property type="component" value="Unassembled WGS sequence"/>
</dbReference>
<comment type="caution">
    <text evidence="4">The sequence shown here is derived from an EMBL/GenBank/DDBJ whole genome shotgun (WGS) entry which is preliminary data.</text>
</comment>
<evidence type="ECO:0000313" key="5">
    <source>
        <dbReference type="Proteomes" id="UP000557392"/>
    </source>
</evidence>
<evidence type="ECO:0000256" key="3">
    <source>
        <dbReference type="SAM" id="SignalP"/>
    </source>
</evidence>
<dbReference type="Gene3D" id="2.40.50.100">
    <property type="match status" value="1"/>
</dbReference>
<keyword evidence="5" id="KW-1185">Reference proteome</keyword>
<dbReference type="PANTHER" id="PTHR30469:SF38">
    <property type="entry name" value="HLYD FAMILY SECRETION PROTEIN"/>
    <property type="match status" value="1"/>
</dbReference>
<dbReference type="InterPro" id="IPR006143">
    <property type="entry name" value="RND_pump_MFP"/>
</dbReference>
<dbReference type="SUPFAM" id="SSF111369">
    <property type="entry name" value="HlyD-like secretion proteins"/>
    <property type="match status" value="1"/>
</dbReference>
<keyword evidence="3" id="KW-0732">Signal</keyword>
<evidence type="ECO:0000256" key="1">
    <source>
        <dbReference type="ARBA" id="ARBA00009477"/>
    </source>
</evidence>
<accession>A0A7W6NZU2</accession>
<dbReference type="RefSeq" id="WP_343058333.1">
    <property type="nucleotide sequence ID" value="NZ_JACIEH010000005.1"/>
</dbReference>
<protein>
    <submittedName>
        <fullName evidence="4">RND family efflux transporter MFP subunit</fullName>
    </submittedName>
</protein>
<name>A0A7W6NZU2_9SPHN</name>
<dbReference type="NCBIfam" id="TIGR01730">
    <property type="entry name" value="RND_mfp"/>
    <property type="match status" value="1"/>
</dbReference>
<organism evidence="4 5">
    <name type="scientific">Sphingomonas kyeonggiensis</name>
    <dbReference type="NCBI Taxonomy" id="1268553"/>
    <lineage>
        <taxon>Bacteria</taxon>
        <taxon>Pseudomonadati</taxon>
        <taxon>Pseudomonadota</taxon>
        <taxon>Alphaproteobacteria</taxon>
        <taxon>Sphingomonadales</taxon>
        <taxon>Sphingomonadaceae</taxon>
        <taxon>Sphingomonas</taxon>
    </lineage>
</organism>
<dbReference type="AlphaFoldDB" id="A0A7W6NZU2"/>
<proteinExistence type="inferred from homology"/>
<sequence>MSAPRIATALGIAIALAGCGAAQPDNQSDPTTQVTVTQAVEGSLPTLIEAYGSAAPSGNGQETISTPQPGQVLKLLVTQGVAVRAGQPLLTFAVAPTARSAFTQASDAVKAAQLQRDSTAQLLSQQLATRDQLAQAEKTLADARAQLAAMRAEGAGSGTMTFRAPFDGVVATLPVAEGDRTQPGAALLSVVRSGSLVITTGVDPALRDQVRVGAEVKLSRLQGGASVTGHVVRVDSMLNATTRQVDADIAYPAGSFLTGEAVRVAIVTGKAQGWLVPHKAVTVDAQGQAMVFQVAGGKARAVPVKILVSTPDRDVVAGKATAGLPLVVDGAYQLSDGDGVRTGDAK</sequence>
<keyword evidence="2" id="KW-0175">Coiled coil</keyword>
<comment type="similarity">
    <text evidence="1">Belongs to the membrane fusion protein (MFP) (TC 8.A.1) family.</text>
</comment>
<dbReference type="Gene3D" id="2.40.420.20">
    <property type="match status" value="1"/>
</dbReference>